<accession>A0A2A2L8M2</accession>
<gene>
    <name evidence="3" type="ORF">WR25_08218</name>
</gene>
<dbReference type="EMBL" id="LIAE01007041">
    <property type="protein sequence ID" value="PAV82539.1"/>
    <property type="molecule type" value="Genomic_DNA"/>
</dbReference>
<dbReference type="PANTHER" id="PTHR21534:SF0">
    <property type="entry name" value="KATANIN-INTERACTING PROTEIN"/>
    <property type="match status" value="1"/>
</dbReference>
<evidence type="ECO:0000259" key="2">
    <source>
        <dbReference type="Pfam" id="PF14652"/>
    </source>
</evidence>
<feature type="region of interest" description="Disordered" evidence="1">
    <location>
        <begin position="197"/>
        <end position="253"/>
    </location>
</feature>
<dbReference type="InterPro" id="IPR027859">
    <property type="entry name" value="KATNIP_dom"/>
</dbReference>
<feature type="domain" description="KATNIP" evidence="2">
    <location>
        <begin position="8"/>
        <end position="146"/>
    </location>
</feature>
<sequence length="437" mass="49073">MSSSELASMSVNEAQFEIPELPQGEQLRFVLLSNWGDPLYVGLKSIEIFMETGEKAVVASINCTSASTFGDINSLVRIDESFDTNRWFCNMGEEPIELILQLEKKLTIAMIRVWNYNESRVHAQRGVREMLIFLDGRAVFRGEMNPAFDSETEYEPMGDTILFTTDECILESIAKHDTCLIGDLTTLTSSSIDVASEDNDEANRLQNSNNNDAKAASESLTTPFRPSTTERKVHSAHKNFDAPRPSSAREEKDEKGVARVIHLELNSNWGCQNQIGFTGIEFIHKNGQPINVKDHATITSTTGDTLVLERLLNGKNLTRNAEDMCLLEFDPQKPTTITIQFDQPFHIAGISFWNYNASTEMSYAGVKLMQIYINGKISVGNVILRKAPGFVFFDFVQDIAIETIPRIRTLPVRPSTHSIGGCKYFRVLVDDRLHETK</sequence>
<name>A0A2A2L8M2_9BILA</name>
<evidence type="ECO:0000256" key="1">
    <source>
        <dbReference type="SAM" id="MobiDB-lite"/>
    </source>
</evidence>
<feature type="compositionally biased region" description="Polar residues" evidence="1">
    <location>
        <begin position="204"/>
        <end position="227"/>
    </location>
</feature>
<feature type="compositionally biased region" description="Basic and acidic residues" evidence="1">
    <location>
        <begin position="228"/>
        <end position="253"/>
    </location>
</feature>
<dbReference type="STRING" id="2018661.A0A2A2L8M2"/>
<feature type="domain" description="KATNIP" evidence="2">
    <location>
        <begin position="263"/>
        <end position="403"/>
    </location>
</feature>
<organism evidence="3 4">
    <name type="scientific">Diploscapter pachys</name>
    <dbReference type="NCBI Taxonomy" id="2018661"/>
    <lineage>
        <taxon>Eukaryota</taxon>
        <taxon>Metazoa</taxon>
        <taxon>Ecdysozoa</taxon>
        <taxon>Nematoda</taxon>
        <taxon>Chromadorea</taxon>
        <taxon>Rhabditida</taxon>
        <taxon>Rhabditina</taxon>
        <taxon>Rhabditomorpha</taxon>
        <taxon>Rhabditoidea</taxon>
        <taxon>Rhabditidae</taxon>
        <taxon>Diploscapter</taxon>
    </lineage>
</organism>
<reference evidence="3 4" key="1">
    <citation type="journal article" date="2017" name="Curr. Biol.">
        <title>Genome architecture and evolution of a unichromosomal asexual nematode.</title>
        <authorList>
            <person name="Fradin H."/>
            <person name="Zegar C."/>
            <person name="Gutwein M."/>
            <person name="Lucas J."/>
            <person name="Kovtun M."/>
            <person name="Corcoran D."/>
            <person name="Baugh L.R."/>
            <person name="Kiontke K."/>
            <person name="Gunsalus K."/>
            <person name="Fitch D.H."/>
            <person name="Piano F."/>
        </authorList>
    </citation>
    <scope>NUCLEOTIDE SEQUENCE [LARGE SCALE GENOMIC DNA]</scope>
    <source>
        <strain evidence="3">PF1309</strain>
    </source>
</reference>
<dbReference type="OrthoDB" id="304622at2759"/>
<comment type="caution">
    <text evidence="3">The sequence shown here is derived from an EMBL/GenBank/DDBJ whole genome shotgun (WGS) entry which is preliminary data.</text>
</comment>
<dbReference type="PANTHER" id="PTHR21534">
    <property type="entry name" value="KATANIN-INTERACTING PROTEIN"/>
    <property type="match status" value="1"/>
</dbReference>
<dbReference type="Proteomes" id="UP000218231">
    <property type="component" value="Unassembled WGS sequence"/>
</dbReference>
<dbReference type="Pfam" id="PF14652">
    <property type="entry name" value="DUF4457"/>
    <property type="match status" value="2"/>
</dbReference>
<dbReference type="AlphaFoldDB" id="A0A2A2L8M2"/>
<keyword evidence="4" id="KW-1185">Reference proteome</keyword>
<dbReference type="InterPro" id="IPR026704">
    <property type="entry name" value="KATNIP"/>
</dbReference>
<protein>
    <recommendedName>
        <fullName evidence="2">KATNIP domain-containing protein</fullName>
    </recommendedName>
</protein>
<proteinExistence type="predicted"/>
<evidence type="ECO:0000313" key="4">
    <source>
        <dbReference type="Proteomes" id="UP000218231"/>
    </source>
</evidence>
<evidence type="ECO:0000313" key="3">
    <source>
        <dbReference type="EMBL" id="PAV82539.1"/>
    </source>
</evidence>